<dbReference type="AlphaFoldDB" id="A0AAD9I872"/>
<name>A0AAD9I872_9PEZI</name>
<reference evidence="1" key="1">
    <citation type="journal article" date="2023" name="Mol. Plant Microbe Interact.">
        <title>Elucidating the Obligate Nature and Biological Capacity of an Invasive Fungal Corn Pathogen.</title>
        <authorList>
            <person name="MacCready J.S."/>
            <person name="Roggenkamp E.M."/>
            <person name="Gdanetz K."/>
            <person name="Chilvers M.I."/>
        </authorList>
    </citation>
    <scope>NUCLEOTIDE SEQUENCE</scope>
    <source>
        <strain evidence="1">PM02</strain>
    </source>
</reference>
<accession>A0AAD9I872</accession>
<dbReference type="Proteomes" id="UP001217918">
    <property type="component" value="Unassembled WGS sequence"/>
</dbReference>
<evidence type="ECO:0000313" key="1">
    <source>
        <dbReference type="EMBL" id="KAK2072097.1"/>
    </source>
</evidence>
<gene>
    <name evidence="1" type="ORF">P8C59_006473</name>
</gene>
<comment type="caution">
    <text evidence="1">The sequence shown here is derived from an EMBL/GenBank/DDBJ whole genome shotgun (WGS) entry which is preliminary data.</text>
</comment>
<organism evidence="1 2">
    <name type="scientific">Phyllachora maydis</name>
    <dbReference type="NCBI Taxonomy" id="1825666"/>
    <lineage>
        <taxon>Eukaryota</taxon>
        <taxon>Fungi</taxon>
        <taxon>Dikarya</taxon>
        <taxon>Ascomycota</taxon>
        <taxon>Pezizomycotina</taxon>
        <taxon>Sordariomycetes</taxon>
        <taxon>Sordariomycetidae</taxon>
        <taxon>Phyllachorales</taxon>
        <taxon>Phyllachoraceae</taxon>
        <taxon>Phyllachora</taxon>
    </lineage>
</organism>
<proteinExistence type="predicted"/>
<keyword evidence="2" id="KW-1185">Reference proteome</keyword>
<protein>
    <submittedName>
        <fullName evidence="1">Uncharacterized protein</fullName>
    </submittedName>
</protein>
<evidence type="ECO:0000313" key="2">
    <source>
        <dbReference type="Proteomes" id="UP001217918"/>
    </source>
</evidence>
<sequence>MRGPKLICPTIQVANGSGSSLGGANSYNYLFKSIEALYGLDTEVARVHPRNRGYTSDRGLTTCRDHLR</sequence>
<dbReference type="EMBL" id="JAQQPM010000005">
    <property type="protein sequence ID" value="KAK2072097.1"/>
    <property type="molecule type" value="Genomic_DNA"/>
</dbReference>